<dbReference type="GO" id="GO:0033041">
    <property type="term" value="F:sweet taste receptor activity"/>
    <property type="evidence" value="ECO:0007669"/>
    <property type="project" value="TreeGrafter"/>
</dbReference>
<dbReference type="FunFam" id="3.40.50.2300:FF:000016">
    <property type="entry name" value="Taste 1 receptor member 2"/>
    <property type="match status" value="1"/>
</dbReference>
<keyword evidence="9" id="KW-0325">Glycoprotein</keyword>
<dbReference type="InterPro" id="IPR028082">
    <property type="entry name" value="Peripla_BP_I"/>
</dbReference>
<evidence type="ECO:0000313" key="16">
    <source>
        <dbReference type="Ensembl" id="ENSCCEP00000020881.1"/>
    </source>
</evidence>
<evidence type="ECO:0000256" key="11">
    <source>
        <dbReference type="ARBA" id="ARBA00038492"/>
    </source>
</evidence>
<name>A0A8C0VBX7_CYACU</name>
<evidence type="ECO:0000256" key="8">
    <source>
        <dbReference type="ARBA" id="ARBA00023170"/>
    </source>
</evidence>
<dbReference type="PANTHER" id="PTHR24061:SF435">
    <property type="entry name" value="TASTE RECEPTOR TYPE 1 MEMBER 3"/>
    <property type="match status" value="1"/>
</dbReference>
<dbReference type="Ensembl" id="ENSCCET00000031706.1">
    <property type="protein sequence ID" value="ENSCCEP00000020881.1"/>
    <property type="gene ID" value="ENSCCEG00000018951.1"/>
</dbReference>
<feature type="transmembrane region" description="Helical" evidence="13">
    <location>
        <begin position="757"/>
        <end position="778"/>
    </location>
</feature>
<evidence type="ECO:0000256" key="12">
    <source>
        <dbReference type="ARBA" id="ARBA00040705"/>
    </source>
</evidence>
<feature type="signal peptide" evidence="14">
    <location>
        <begin position="1"/>
        <end position="17"/>
    </location>
</feature>
<proteinExistence type="inferred from homology"/>
<evidence type="ECO:0000256" key="9">
    <source>
        <dbReference type="ARBA" id="ARBA00023180"/>
    </source>
</evidence>
<dbReference type="Pfam" id="PF07562">
    <property type="entry name" value="NCD3G"/>
    <property type="match status" value="1"/>
</dbReference>
<keyword evidence="7 13" id="KW-0472">Membrane</keyword>
<keyword evidence="2" id="KW-1003">Cell membrane</keyword>
<dbReference type="Gene3D" id="2.10.50.30">
    <property type="entry name" value="GPCR, family 3, nine cysteines domain"/>
    <property type="match status" value="1"/>
</dbReference>
<evidence type="ECO:0000313" key="17">
    <source>
        <dbReference type="Proteomes" id="UP000694410"/>
    </source>
</evidence>
<evidence type="ECO:0000256" key="14">
    <source>
        <dbReference type="SAM" id="SignalP"/>
    </source>
</evidence>
<dbReference type="PRINTS" id="PR00592">
    <property type="entry name" value="CASENSINGR"/>
</dbReference>
<keyword evidence="17" id="KW-1185">Reference proteome</keyword>
<keyword evidence="3 13" id="KW-0812">Transmembrane</keyword>
<dbReference type="GO" id="GO:0005886">
    <property type="term" value="C:plasma membrane"/>
    <property type="evidence" value="ECO:0007669"/>
    <property type="project" value="UniProtKB-SubCell"/>
</dbReference>
<dbReference type="Pfam" id="PF01094">
    <property type="entry name" value="ANF_receptor"/>
    <property type="match status" value="1"/>
</dbReference>
<dbReference type="PANTHER" id="PTHR24061">
    <property type="entry name" value="CALCIUM-SENSING RECEPTOR-RELATED"/>
    <property type="match status" value="1"/>
</dbReference>
<feature type="transmembrane region" description="Helical" evidence="13">
    <location>
        <begin position="645"/>
        <end position="668"/>
    </location>
</feature>
<dbReference type="AlphaFoldDB" id="A0A8C0VBX7"/>
<dbReference type="Proteomes" id="UP000694410">
    <property type="component" value="Unplaced"/>
</dbReference>
<evidence type="ECO:0000256" key="1">
    <source>
        <dbReference type="ARBA" id="ARBA00004651"/>
    </source>
</evidence>
<dbReference type="GO" id="GO:0004930">
    <property type="term" value="F:G protein-coupled receptor activity"/>
    <property type="evidence" value="ECO:0007669"/>
    <property type="project" value="UniProtKB-KW"/>
</dbReference>
<evidence type="ECO:0000256" key="4">
    <source>
        <dbReference type="ARBA" id="ARBA00022729"/>
    </source>
</evidence>
<evidence type="ECO:0000256" key="13">
    <source>
        <dbReference type="SAM" id="Phobius"/>
    </source>
</evidence>
<evidence type="ECO:0000259" key="15">
    <source>
        <dbReference type="PROSITE" id="PS50259"/>
    </source>
</evidence>
<dbReference type="SUPFAM" id="SSF53822">
    <property type="entry name" value="Periplasmic binding protein-like I"/>
    <property type="match status" value="1"/>
</dbReference>
<evidence type="ECO:0000256" key="2">
    <source>
        <dbReference type="ARBA" id="ARBA00022475"/>
    </source>
</evidence>
<dbReference type="InterPro" id="IPR000337">
    <property type="entry name" value="GPCR_3"/>
</dbReference>
<dbReference type="InterPro" id="IPR001828">
    <property type="entry name" value="ANF_lig-bd_rcpt"/>
</dbReference>
<protein>
    <recommendedName>
        <fullName evidence="12">Taste receptor type 1 member 3</fullName>
    </recommendedName>
</protein>
<dbReference type="InterPro" id="IPR017978">
    <property type="entry name" value="GPCR_3_C"/>
</dbReference>
<dbReference type="PROSITE" id="PS50259">
    <property type="entry name" value="G_PROTEIN_RECEP_F3_4"/>
    <property type="match status" value="1"/>
</dbReference>
<keyword evidence="6" id="KW-0297">G-protein coupled receptor</keyword>
<feature type="transmembrane region" description="Helical" evidence="13">
    <location>
        <begin position="839"/>
        <end position="861"/>
    </location>
</feature>
<dbReference type="Gene3D" id="3.40.50.2300">
    <property type="match status" value="2"/>
</dbReference>
<dbReference type="InterPro" id="IPR011500">
    <property type="entry name" value="GPCR_3_9-Cys_dom"/>
</dbReference>
<dbReference type="FunFam" id="2.10.50.30:FF:000004">
    <property type="entry name" value="Taste receptor type 1 member 3-like protein"/>
    <property type="match status" value="1"/>
</dbReference>
<reference evidence="16" key="2">
    <citation type="submission" date="2025-09" db="UniProtKB">
        <authorList>
            <consortium name="Ensembl"/>
        </authorList>
    </citation>
    <scope>IDENTIFICATION</scope>
</reference>
<dbReference type="InterPro" id="IPR000068">
    <property type="entry name" value="GPCR_3_Ca_sens_rcpt-rel"/>
</dbReference>
<feature type="transmembrane region" description="Helical" evidence="13">
    <location>
        <begin position="867"/>
        <end position="887"/>
    </location>
</feature>
<keyword evidence="4 14" id="KW-0732">Signal</keyword>
<dbReference type="Pfam" id="PF00003">
    <property type="entry name" value="7tm_3"/>
    <property type="match status" value="1"/>
</dbReference>
<evidence type="ECO:0000256" key="6">
    <source>
        <dbReference type="ARBA" id="ARBA00023040"/>
    </source>
</evidence>
<gene>
    <name evidence="16" type="primary">TAS1R3</name>
</gene>
<reference evidence="16" key="1">
    <citation type="submission" date="2025-08" db="UniProtKB">
        <authorList>
            <consortium name="Ensembl"/>
        </authorList>
    </citation>
    <scope>IDENTIFICATION</scope>
</reference>
<dbReference type="GO" id="GO:0050917">
    <property type="term" value="P:sensory perception of umami taste"/>
    <property type="evidence" value="ECO:0007669"/>
    <property type="project" value="TreeGrafter"/>
</dbReference>
<feature type="chain" id="PRO_5034527786" description="Taste receptor type 1 member 3" evidence="14">
    <location>
        <begin position="18"/>
        <end position="990"/>
    </location>
</feature>
<comment type="subcellular location">
    <subcellularLocation>
        <location evidence="1">Cell membrane</location>
        <topology evidence="1">Multi-pass membrane protein</topology>
    </subcellularLocation>
</comment>
<keyword evidence="5 13" id="KW-1133">Transmembrane helix</keyword>
<organism evidence="16 17">
    <name type="scientific">Cyanistes caeruleus</name>
    <name type="common">Eurasian blue tit</name>
    <name type="synonym">Parus caeruleus</name>
    <dbReference type="NCBI Taxonomy" id="156563"/>
    <lineage>
        <taxon>Eukaryota</taxon>
        <taxon>Metazoa</taxon>
        <taxon>Chordata</taxon>
        <taxon>Craniata</taxon>
        <taxon>Vertebrata</taxon>
        <taxon>Euteleostomi</taxon>
        <taxon>Archelosauria</taxon>
        <taxon>Archosauria</taxon>
        <taxon>Dinosauria</taxon>
        <taxon>Saurischia</taxon>
        <taxon>Theropoda</taxon>
        <taxon>Coelurosauria</taxon>
        <taxon>Aves</taxon>
        <taxon>Neognathae</taxon>
        <taxon>Neoaves</taxon>
        <taxon>Telluraves</taxon>
        <taxon>Australaves</taxon>
        <taxon>Passeriformes</taxon>
        <taxon>Paridae</taxon>
        <taxon>Cyanistes</taxon>
    </lineage>
</organism>
<dbReference type="InterPro" id="IPR038550">
    <property type="entry name" value="GPCR_3_9-Cys_sf"/>
</dbReference>
<keyword evidence="10" id="KW-0807">Transducer</keyword>
<evidence type="ECO:0000256" key="10">
    <source>
        <dbReference type="ARBA" id="ARBA00023224"/>
    </source>
</evidence>
<accession>A0A8C0VBX7</accession>
<sequence>MKLPGLWLCVSFGCAASRGPSCLSAQFRRPGDFILGGLFPFGKDMVNLTARHVTPVPSAPRLFMDGLIWALGMRFAIDQINNSSSLLPGIRLGYDMYDTCFEPLVALQPSLLFLTRNGTTGIGILCNYTEYQPRITAIIGPHKSDLCLLTAKLFSSFLIPQVSYGASSETLSNTELYPSFYRTVPSDKNLVEAVVMLLNQFGWNWIATVGSDDEYGRGAQALFLSMAGNNNICIAFEGFIPTDLAEPNARKQLEDTVKLINSTKVNVVVLFAYSLPAQALLEHSIRMGLGKKVWIGTEAWMLSDVAAYTPNIQSIGTVLGFVSRTGTVPGFQEYVAELFSSVEQEKFCQQSRELSRLMNTEVLDTHCQQCDHVTLGDIWPLLRVTMVQPVHMAVYSVAHALHRALGCTSEGCPKTPIRSWQVRKDVRAKWQVFVTSQTDCHNLSPPKGQLIVAGRIAILQTRTTVPKSILISFPPQLLHFMNTLPFEVNGQSFRFDQSHGTNTGYKLIFWAWRDGTLTYLPVGDYDQSLYIQKSQIQFHTADKKVTMAQFLLTCLRLRFSWRCLADVHSCLCQEPTSECFRRCQPGQFRRIKGFNLCCYDCTDCSENTFWKSTSCSPCPQHQWAPARSTQCHERTERFLFWDEPVAVALMTLMALTAALSCLTALLFLKHLQTPLVQVAGGGRNLFALLWLLLQSLSCCLYVGRPSAGLCVVQQLSYALCLNGCFSTFVPKALEISLLTEFPRCAPRLLRWVTHGRAWLLVAASLLTQALLCFCHLHLGPDYLVADYKSLPSEVVLVCGTQSWAAFALLHGYNSCLAFVCFLCTFMVQTPAKRYNVARGITFATLIYFIIWIFFVVVFATLRTVLRAVTQICTIQATTLGILASYFVPKCYIMVFRPDLNTGDYCQNPFLVPNFCDHLHPKSFLSVIKKNQNSDLKPGVLVPGACRSSSQPQKHSINFDHHSRNRERKKNVNSINSTRLCRKRLSKILII</sequence>
<evidence type="ECO:0000256" key="3">
    <source>
        <dbReference type="ARBA" id="ARBA00022692"/>
    </source>
</evidence>
<evidence type="ECO:0000256" key="5">
    <source>
        <dbReference type="ARBA" id="ARBA00022989"/>
    </source>
</evidence>
<feature type="domain" description="G-protein coupled receptors family 3 profile" evidence="15">
    <location>
        <begin position="645"/>
        <end position="901"/>
    </location>
</feature>
<evidence type="ECO:0000256" key="7">
    <source>
        <dbReference type="ARBA" id="ARBA00023136"/>
    </source>
</evidence>
<feature type="transmembrane region" description="Helical" evidence="13">
    <location>
        <begin position="803"/>
        <end position="827"/>
    </location>
</feature>
<keyword evidence="8" id="KW-0675">Receptor</keyword>
<comment type="similarity">
    <text evidence="11">Belongs to the G-protein coupled receptor 3 family. TAS1R subfamily.</text>
</comment>
<dbReference type="PRINTS" id="PR00248">
    <property type="entry name" value="GPCRMGR"/>
</dbReference>